<dbReference type="EMBL" id="UGNW01000001">
    <property type="protein sequence ID" value="STX32173.1"/>
    <property type="molecule type" value="Genomic_DNA"/>
</dbReference>
<dbReference type="PROSITE" id="PS50088">
    <property type="entry name" value="ANK_REPEAT"/>
    <property type="match status" value="1"/>
</dbReference>
<sequence>MLEFRKAAAANDLSELKRLWDVKGEDFNIDEPGPQSGKTAAHVAAERGHFETIYWLLEKGANFYCKDNEGKTAIDYLQQKELTSSDPEPMLKRSRQYFLCNAHYKIWLAHDPAIFMPYLYQNDFREYREKNPAGFLSLVYAKSLLNTSALLELSEFAEKNQISLISFENDLKTLIEQFGTATDKRCYQLASYELSKYSNQNGGNLAVVSDLIRWSSVLLRIGSYADTDVEIGQHKWTDSIPMEKSVALNLGSLIYDPNQTVPWLNGDIIAVSSLFPQSHQEGPFKITLSKAACCLIQNVQLSLISSCEYNMEKRIRAQQSALNTLSNLSSYLQDYFKACGTESKIIQTFSPNEIITIQTNGLESFYNEQRASIIERMANLKRRAVEEEFGSPKKAHKYSSVLKDVKSDEHEKFLVNYMRAIQMTNIKERVKQLTGIFVFSTPVWRCIGNDNWKMYSIYSNEAVKSAFRSRNTVQFDTLNSENERVLKKSKCADLSFTFFGMADVLRRSEALKAEHQKEKGPEITM</sequence>
<dbReference type="Pfam" id="PF12796">
    <property type="entry name" value="Ank_2"/>
    <property type="match status" value="1"/>
</dbReference>
<dbReference type="InterPro" id="IPR036770">
    <property type="entry name" value="Ankyrin_rpt-contain_sf"/>
</dbReference>
<feature type="domain" description="Lgt1 glycosyltransferase" evidence="2">
    <location>
        <begin position="98"/>
        <end position="380"/>
    </location>
</feature>
<name>A0A378IAU6_9GAMM</name>
<evidence type="ECO:0000313" key="4">
    <source>
        <dbReference type="EMBL" id="STX32173.1"/>
    </source>
</evidence>
<evidence type="ECO:0000313" key="3">
    <source>
        <dbReference type="EMBL" id="KTC76203.1"/>
    </source>
</evidence>
<dbReference type="Proteomes" id="UP000255066">
    <property type="component" value="Unassembled WGS sequence"/>
</dbReference>
<dbReference type="Proteomes" id="UP000054735">
    <property type="component" value="Unassembled WGS sequence"/>
</dbReference>
<proteinExistence type="predicted"/>
<dbReference type="SMART" id="SM00248">
    <property type="entry name" value="ANK"/>
    <property type="match status" value="1"/>
</dbReference>
<dbReference type="GO" id="GO:0016740">
    <property type="term" value="F:transferase activity"/>
    <property type="evidence" value="ECO:0007669"/>
    <property type="project" value="UniProtKB-KW"/>
</dbReference>
<dbReference type="EMBL" id="LNXT01000001">
    <property type="protein sequence ID" value="KTC76203.1"/>
    <property type="molecule type" value="Genomic_DNA"/>
</dbReference>
<keyword evidence="1" id="KW-0040">ANK repeat</keyword>
<gene>
    <name evidence="3" type="ORF">Lbir_0272</name>
    <name evidence="4" type="ORF">NCTC12437_01953</name>
</gene>
<reference evidence="4 6" key="2">
    <citation type="submission" date="2018-06" db="EMBL/GenBank/DDBJ databases">
        <authorList>
            <consortium name="Pathogen Informatics"/>
            <person name="Doyle S."/>
        </authorList>
    </citation>
    <scope>NUCLEOTIDE SEQUENCE [LARGE SCALE GENOMIC DNA]</scope>
    <source>
        <strain evidence="4 6">NCTC12437</strain>
    </source>
</reference>
<keyword evidence="4" id="KW-0808">Transferase</keyword>
<reference evidence="3 5" key="1">
    <citation type="submission" date="2015-11" db="EMBL/GenBank/DDBJ databases">
        <title>Genomic analysis of 38 Legionella species identifies large and diverse effector repertoires.</title>
        <authorList>
            <person name="Burstein D."/>
            <person name="Amaro F."/>
            <person name="Zusman T."/>
            <person name="Lifshitz Z."/>
            <person name="Cohen O."/>
            <person name="Gilbert J.A."/>
            <person name="Pupko T."/>
            <person name="Shuman H.A."/>
            <person name="Segal G."/>
        </authorList>
    </citation>
    <scope>NUCLEOTIDE SEQUENCE [LARGE SCALE GENOMIC DNA]</scope>
    <source>
        <strain evidence="3 5">CDC#1407-AL-14</strain>
    </source>
</reference>
<dbReference type="PROSITE" id="PS50297">
    <property type="entry name" value="ANK_REP_REGION"/>
    <property type="match status" value="1"/>
</dbReference>
<dbReference type="STRING" id="28083.Lbir_0272"/>
<evidence type="ECO:0000256" key="1">
    <source>
        <dbReference type="PROSITE-ProRule" id="PRU00023"/>
    </source>
</evidence>
<evidence type="ECO:0000313" key="5">
    <source>
        <dbReference type="Proteomes" id="UP000054735"/>
    </source>
</evidence>
<feature type="repeat" description="ANK" evidence="1">
    <location>
        <begin position="36"/>
        <end position="68"/>
    </location>
</feature>
<protein>
    <submittedName>
        <fullName evidence="3 4">Glucosyltransferase Lgt1</fullName>
    </submittedName>
</protein>
<dbReference type="InterPro" id="IPR031757">
    <property type="entry name" value="Lgt1_Glycosyltransf"/>
</dbReference>
<organism evidence="4 6">
    <name type="scientific">Legionella birminghamensis</name>
    <dbReference type="NCBI Taxonomy" id="28083"/>
    <lineage>
        <taxon>Bacteria</taxon>
        <taxon>Pseudomonadati</taxon>
        <taxon>Pseudomonadota</taxon>
        <taxon>Gammaproteobacteria</taxon>
        <taxon>Legionellales</taxon>
        <taxon>Legionellaceae</taxon>
        <taxon>Legionella</taxon>
    </lineage>
</organism>
<accession>A0A378IAU6</accession>
<dbReference type="AlphaFoldDB" id="A0A378IAU6"/>
<evidence type="ECO:0000259" key="2">
    <source>
        <dbReference type="Pfam" id="PF16849"/>
    </source>
</evidence>
<dbReference type="SUPFAM" id="SSF48403">
    <property type="entry name" value="Ankyrin repeat"/>
    <property type="match status" value="1"/>
</dbReference>
<evidence type="ECO:0000313" key="6">
    <source>
        <dbReference type="Proteomes" id="UP000255066"/>
    </source>
</evidence>
<dbReference type="Gene3D" id="1.25.40.20">
    <property type="entry name" value="Ankyrin repeat-containing domain"/>
    <property type="match status" value="1"/>
</dbReference>
<dbReference type="InterPro" id="IPR002110">
    <property type="entry name" value="Ankyrin_rpt"/>
</dbReference>
<dbReference type="Pfam" id="PF16849">
    <property type="entry name" value="Glyco_transf_88"/>
    <property type="match status" value="1"/>
</dbReference>
<keyword evidence="5" id="KW-1185">Reference proteome</keyword>